<organism evidence="2 5">
    <name type="scientific">Saccharopolyspora kobensis</name>
    <dbReference type="NCBI Taxonomy" id="146035"/>
    <lineage>
        <taxon>Bacteria</taxon>
        <taxon>Bacillati</taxon>
        <taxon>Actinomycetota</taxon>
        <taxon>Actinomycetes</taxon>
        <taxon>Pseudonocardiales</taxon>
        <taxon>Pseudonocardiaceae</taxon>
        <taxon>Saccharopolyspora</taxon>
    </lineage>
</organism>
<dbReference type="InterPro" id="IPR025289">
    <property type="entry name" value="DUF4081"/>
</dbReference>
<dbReference type="InterPro" id="IPR013653">
    <property type="entry name" value="GCN5-like_dom"/>
</dbReference>
<dbReference type="InterPro" id="IPR016181">
    <property type="entry name" value="Acyl_CoA_acyltransferase"/>
</dbReference>
<dbReference type="PROSITE" id="PS51186">
    <property type="entry name" value="GNAT"/>
    <property type="match status" value="1"/>
</dbReference>
<dbReference type="EMBL" id="FNVB01000004">
    <property type="protein sequence ID" value="SEG63698.1"/>
    <property type="molecule type" value="Genomic_DNA"/>
</dbReference>
<dbReference type="Pfam" id="PF08445">
    <property type="entry name" value="FR47"/>
    <property type="match status" value="1"/>
</dbReference>
<dbReference type="Pfam" id="PF13312">
    <property type="entry name" value="DUF4081"/>
    <property type="match status" value="1"/>
</dbReference>
<protein>
    <recommendedName>
        <fullName evidence="1">N-acetyltransferase domain-containing protein</fullName>
    </recommendedName>
</protein>
<accession>A0A1H6BSM4</accession>
<evidence type="ECO:0000313" key="2">
    <source>
        <dbReference type="EMBL" id="SEG63698.1"/>
    </source>
</evidence>
<dbReference type="EMBL" id="FOME01000001">
    <property type="protein sequence ID" value="SFC14530.1"/>
    <property type="molecule type" value="Genomic_DNA"/>
</dbReference>
<evidence type="ECO:0000313" key="5">
    <source>
        <dbReference type="Proteomes" id="UP000236729"/>
    </source>
</evidence>
<dbReference type="AlphaFoldDB" id="A0A1H6BSM4"/>
<reference evidence="2" key="2">
    <citation type="submission" date="2016-10" db="EMBL/GenBank/DDBJ databases">
        <authorList>
            <person name="de Groot N.N."/>
        </authorList>
    </citation>
    <scope>NUCLEOTIDE SEQUENCE [LARGE SCALE GENOMIC DNA]</scope>
    <source>
        <strain evidence="2">ATCC 20501</strain>
    </source>
</reference>
<dbReference type="Proteomes" id="UP000199690">
    <property type="component" value="Unassembled WGS sequence"/>
</dbReference>
<keyword evidence="4" id="KW-1185">Reference proteome</keyword>
<dbReference type="InterPro" id="IPR016794">
    <property type="entry name" value="UCP21603_acetyltransf"/>
</dbReference>
<accession>A0A1I1GZZ5</accession>
<evidence type="ECO:0000313" key="3">
    <source>
        <dbReference type="EMBL" id="SFC14530.1"/>
    </source>
</evidence>
<feature type="domain" description="N-acetyltransferase" evidence="1">
    <location>
        <begin position="164"/>
        <end position="305"/>
    </location>
</feature>
<dbReference type="PIRSF" id="PIRSF021603">
    <property type="entry name" value="UCP21603_acetyltransf"/>
    <property type="match status" value="1"/>
</dbReference>
<name>A0A1H6BSM4_9PSEU</name>
<evidence type="ECO:0000259" key="1">
    <source>
        <dbReference type="PROSITE" id="PS51186"/>
    </source>
</evidence>
<dbReference type="InterPro" id="IPR000182">
    <property type="entry name" value="GNAT_dom"/>
</dbReference>
<sequence length="305" mass="32893">MGERGLSGTSASRPGELRGRRFWQSWQVLKLAGARLLEERDAMLVRSALDSAPVAACMVAARVEEAGLHPLRLGGELWGYGSKLSGMCFSGANLIPLRGGPDAMRAFADRALRRRRVCSSLVGPTEQVLALWDEVAAQWGPARDIRAEQPLMVLAESPRIAPDPLVRQVRPDELDRYLPAAIAMFTEEVGVDPCSDGGAASYRARVADLIASGRAFARFEGGEVVFKAEIGAMSRTVGQIQGVWVHPDRRSTGLGTAGTAAVADRLVRGLGRTASLYVNDYNVAARLAYRKVGFRRVGSFSTVLL</sequence>
<gene>
    <name evidence="2" type="ORF">SAMN02982929_02818</name>
    <name evidence="3" type="ORF">SAMN05216506_10157</name>
</gene>
<dbReference type="GO" id="GO:0016747">
    <property type="term" value="F:acyltransferase activity, transferring groups other than amino-acyl groups"/>
    <property type="evidence" value="ECO:0007669"/>
    <property type="project" value="InterPro"/>
</dbReference>
<reference evidence="4 5" key="1">
    <citation type="submission" date="2016-10" db="EMBL/GenBank/DDBJ databases">
        <authorList>
            <person name="Varghese N."/>
            <person name="Submissions S."/>
        </authorList>
    </citation>
    <scope>NUCLEOTIDE SEQUENCE [LARGE SCALE GENOMIC DNA]</scope>
    <source>
        <strain evidence="5">ATCC 20501</strain>
        <strain evidence="3 4">CGMCC 4.3529</strain>
    </source>
</reference>
<dbReference type="SUPFAM" id="SSF55729">
    <property type="entry name" value="Acyl-CoA N-acyltransferases (Nat)"/>
    <property type="match status" value="1"/>
</dbReference>
<dbReference type="Gene3D" id="3.40.630.30">
    <property type="match status" value="1"/>
</dbReference>
<dbReference type="Proteomes" id="UP000236729">
    <property type="component" value="Unassembled WGS sequence"/>
</dbReference>
<proteinExistence type="predicted"/>
<evidence type="ECO:0000313" key="4">
    <source>
        <dbReference type="Proteomes" id="UP000199690"/>
    </source>
</evidence>